<dbReference type="SUPFAM" id="SSF50118">
    <property type="entry name" value="Cell growth inhibitor/plasmid maintenance toxic component"/>
    <property type="match status" value="1"/>
</dbReference>
<name>A0A5C1I4B7_9SPHI</name>
<dbReference type="InterPro" id="IPR011067">
    <property type="entry name" value="Plasmid_toxin/cell-grow_inhib"/>
</dbReference>
<dbReference type="OrthoDB" id="1451714at2"/>
<dbReference type="GO" id="GO:0003677">
    <property type="term" value="F:DNA binding"/>
    <property type="evidence" value="ECO:0007669"/>
    <property type="project" value="InterPro"/>
</dbReference>
<keyword evidence="2" id="KW-1185">Reference proteome</keyword>
<dbReference type="Gene3D" id="2.30.30.110">
    <property type="match status" value="1"/>
</dbReference>
<gene>
    <name evidence="1" type="ORF">DEO27_022680</name>
</gene>
<dbReference type="AlphaFoldDB" id="A0A5C1I4B7"/>
<evidence type="ECO:0000313" key="1">
    <source>
        <dbReference type="EMBL" id="QEM12696.1"/>
    </source>
</evidence>
<protein>
    <submittedName>
        <fullName evidence="1">Type II toxin-antitoxin system PemK/MazF family toxin</fullName>
    </submittedName>
</protein>
<evidence type="ECO:0000313" key="2">
    <source>
        <dbReference type="Proteomes" id="UP000251402"/>
    </source>
</evidence>
<proteinExistence type="predicted"/>
<dbReference type="InterPro" id="IPR003477">
    <property type="entry name" value="PemK-like"/>
</dbReference>
<dbReference type="EMBL" id="CP043450">
    <property type="protein sequence ID" value="QEM12696.1"/>
    <property type="molecule type" value="Genomic_DNA"/>
</dbReference>
<organism evidence="1 2">
    <name type="scientific">Mucilaginibacter rubeus</name>
    <dbReference type="NCBI Taxonomy" id="2027860"/>
    <lineage>
        <taxon>Bacteria</taxon>
        <taxon>Pseudomonadati</taxon>
        <taxon>Bacteroidota</taxon>
        <taxon>Sphingobacteriia</taxon>
        <taxon>Sphingobacteriales</taxon>
        <taxon>Sphingobacteriaceae</taxon>
        <taxon>Mucilaginibacter</taxon>
    </lineage>
</organism>
<reference evidence="1" key="1">
    <citation type="submission" date="2019-08" db="EMBL/GenBank/DDBJ databases">
        <title>Comparative genome analysis confer to the adaptation heavy metal polluted environment.</title>
        <authorList>
            <person name="Li Y."/>
        </authorList>
    </citation>
    <scope>NUCLEOTIDE SEQUENCE [LARGE SCALE GENOMIC DNA]</scope>
    <source>
        <strain evidence="1">P1</strain>
    </source>
</reference>
<accession>A0A5C1I4B7</accession>
<dbReference type="KEGG" id="mrub:DEO27_022680"/>
<sequence length="112" mass="12849">MKISQRDIVEIAFYTGNKPEVHPAVVVSVDDIFEAEGFFYAVLLSTKNIFPDFTFEVKPNMINKPRNERVGYAICHMIQQFYQEDVISRTGASLKKEIFEQVVAKIQQVVFG</sequence>
<dbReference type="RefSeq" id="WP_112568897.1">
    <property type="nucleotide sequence ID" value="NZ_CP043450.1"/>
</dbReference>
<dbReference type="Proteomes" id="UP000251402">
    <property type="component" value="Chromosome"/>
</dbReference>
<dbReference type="Pfam" id="PF02452">
    <property type="entry name" value="PemK_toxin"/>
    <property type="match status" value="1"/>
</dbReference>